<keyword evidence="2" id="KW-1185">Reference proteome</keyword>
<protein>
    <submittedName>
        <fullName evidence="1">Uncharacterized protein</fullName>
    </submittedName>
</protein>
<reference evidence="1" key="1">
    <citation type="journal article" date="2015" name="Int. J. Syst. Evol. Microbiol.">
        <title>Rhizobium alvei sp. nov., isolated from a freshwater river.</title>
        <authorList>
            <person name="Sheu S.Y."/>
            <person name="Huang H.W."/>
            <person name="Young C.C."/>
            <person name="Chen W.M."/>
        </authorList>
    </citation>
    <scope>NUCLEOTIDE SEQUENCE</scope>
    <source>
        <strain evidence="1">TNR-22</strain>
    </source>
</reference>
<sequence length="43" mass="4725">MDFALGLFAVLISGMFVATFASSIIVASREARDDQESRRLSVF</sequence>
<name>A0ABT8YGH6_9HYPH</name>
<evidence type="ECO:0000313" key="1">
    <source>
        <dbReference type="EMBL" id="MDO6962757.1"/>
    </source>
</evidence>
<reference evidence="1" key="2">
    <citation type="submission" date="2023-07" db="EMBL/GenBank/DDBJ databases">
        <authorList>
            <person name="Shen H."/>
        </authorList>
    </citation>
    <scope>NUCLEOTIDE SEQUENCE</scope>
    <source>
        <strain evidence="1">TNR-22</strain>
    </source>
</reference>
<comment type="caution">
    <text evidence="1">The sequence shown here is derived from an EMBL/GenBank/DDBJ whole genome shotgun (WGS) entry which is preliminary data.</text>
</comment>
<dbReference type="EMBL" id="JAUOZU010000001">
    <property type="protein sequence ID" value="MDO6962757.1"/>
    <property type="molecule type" value="Genomic_DNA"/>
</dbReference>
<dbReference type="RefSeq" id="WP_304374633.1">
    <property type="nucleotide sequence ID" value="NZ_JAUOZU010000001.1"/>
</dbReference>
<organism evidence="1 2">
    <name type="scientific">Rhizobium alvei</name>
    <dbReference type="NCBI Taxonomy" id="1132659"/>
    <lineage>
        <taxon>Bacteria</taxon>
        <taxon>Pseudomonadati</taxon>
        <taxon>Pseudomonadota</taxon>
        <taxon>Alphaproteobacteria</taxon>
        <taxon>Hyphomicrobiales</taxon>
        <taxon>Rhizobiaceae</taxon>
        <taxon>Rhizobium/Agrobacterium group</taxon>
        <taxon>Rhizobium</taxon>
    </lineage>
</organism>
<gene>
    <name evidence="1" type="ORF">Q4481_02240</name>
</gene>
<dbReference type="Proteomes" id="UP001174932">
    <property type="component" value="Unassembled WGS sequence"/>
</dbReference>
<proteinExistence type="predicted"/>
<accession>A0ABT8YGH6</accession>
<evidence type="ECO:0000313" key="2">
    <source>
        <dbReference type="Proteomes" id="UP001174932"/>
    </source>
</evidence>